<name>A0A0F9CG05_9ZZZZ</name>
<dbReference type="AlphaFoldDB" id="A0A0F9CG05"/>
<accession>A0A0F9CG05</accession>
<sequence length="331" mass="36514">MSKKVQQKEIQDLSPKEVSLTVAPQVREEFLLMKSQTMELTRTEVVELAKSEGVTVEDLTDEIIAKAEGNKAKEKEELEKKADEELTPEDKKRLANLNKQDPEEEEEEEEDMKKSQEELKKARISVMKTAASILGVKTSVIKKAVEAELKKAGAPKGDEEDDEIKKSQLEELAKSIPGLRDLIESPLKAQIEKSDARLQGLEDERDLTAAVEIAKSMPGDTLIVAKRLIQLKKSMDSGEYQDYIEEQKGIKVQLSKSATFSQMGSGRSTEGTTAESKIMALADQVIAKSGNTDKSAKGDAIALVMEQNPDLANQYNREMEKAASAITGSED</sequence>
<evidence type="ECO:0000313" key="2">
    <source>
        <dbReference type="EMBL" id="KKL25382.1"/>
    </source>
</evidence>
<feature type="region of interest" description="Disordered" evidence="1">
    <location>
        <begin position="66"/>
        <end position="119"/>
    </location>
</feature>
<evidence type="ECO:0000256" key="1">
    <source>
        <dbReference type="SAM" id="MobiDB-lite"/>
    </source>
</evidence>
<organism evidence="2">
    <name type="scientific">marine sediment metagenome</name>
    <dbReference type="NCBI Taxonomy" id="412755"/>
    <lineage>
        <taxon>unclassified sequences</taxon>
        <taxon>metagenomes</taxon>
        <taxon>ecological metagenomes</taxon>
    </lineage>
</organism>
<feature type="compositionally biased region" description="Basic and acidic residues" evidence="1">
    <location>
        <begin position="66"/>
        <end position="93"/>
    </location>
</feature>
<comment type="caution">
    <text evidence="2">The sequence shown here is derived from an EMBL/GenBank/DDBJ whole genome shotgun (WGS) entry which is preliminary data.</text>
</comment>
<proteinExistence type="predicted"/>
<dbReference type="EMBL" id="LAZR01036236">
    <property type="protein sequence ID" value="KKL25382.1"/>
    <property type="molecule type" value="Genomic_DNA"/>
</dbReference>
<gene>
    <name evidence="2" type="ORF">LCGC14_2405880</name>
</gene>
<protein>
    <submittedName>
        <fullName evidence="2">Uncharacterized protein</fullName>
    </submittedName>
</protein>
<reference evidence="2" key="1">
    <citation type="journal article" date="2015" name="Nature">
        <title>Complex archaea that bridge the gap between prokaryotes and eukaryotes.</title>
        <authorList>
            <person name="Spang A."/>
            <person name="Saw J.H."/>
            <person name="Jorgensen S.L."/>
            <person name="Zaremba-Niedzwiedzka K."/>
            <person name="Martijn J."/>
            <person name="Lind A.E."/>
            <person name="van Eijk R."/>
            <person name="Schleper C."/>
            <person name="Guy L."/>
            <person name="Ettema T.J."/>
        </authorList>
    </citation>
    <scope>NUCLEOTIDE SEQUENCE</scope>
</reference>